<dbReference type="InterPro" id="IPR050385">
    <property type="entry name" value="Archaeal_FAD_synthase"/>
</dbReference>
<gene>
    <name evidence="4" type="ORF">ACFQZW_10770</name>
</gene>
<comment type="caution">
    <text evidence="4">The sequence shown here is derived from an EMBL/GenBank/DDBJ whole genome shotgun (WGS) entry which is preliminary data.</text>
</comment>
<dbReference type="EMBL" id="JBHTIC010000008">
    <property type="protein sequence ID" value="MFD0762566.1"/>
    <property type="molecule type" value="Genomic_DNA"/>
</dbReference>
<accession>A0ABW2Z6W7</accession>
<dbReference type="InterPro" id="IPR014729">
    <property type="entry name" value="Rossmann-like_a/b/a_fold"/>
</dbReference>
<dbReference type="GO" id="GO:0016779">
    <property type="term" value="F:nucleotidyltransferase activity"/>
    <property type="evidence" value="ECO:0007669"/>
    <property type="project" value="UniProtKB-KW"/>
</dbReference>
<sequence length="208" mass="24211">MIVEKLQNEFDDVWDIFTNEVEKSFTMVYKKNSFTKNLEPIGITIEKINEFLKETPNELKLITDPVIKIEVNLKGEFKKFNKMYTSGCFDIFHYGHLNILERTKKMCNYLVVGVSTDELILKEKGRLPVIPFNERIRIIEALSFVDQVIPQVDKNKQAIVDRHNIDAISVGEDWKGKFPKTTCHVEYLPYTYSVSSTILKDALKLIEK</sequence>
<organism evidence="4 5">
    <name type="scientific">Lutibacter aestuarii</name>
    <dbReference type="NCBI Taxonomy" id="861111"/>
    <lineage>
        <taxon>Bacteria</taxon>
        <taxon>Pseudomonadati</taxon>
        <taxon>Bacteroidota</taxon>
        <taxon>Flavobacteriia</taxon>
        <taxon>Flavobacteriales</taxon>
        <taxon>Flavobacteriaceae</taxon>
        <taxon>Lutibacter</taxon>
    </lineage>
</organism>
<dbReference type="Pfam" id="PF01467">
    <property type="entry name" value="CTP_transf_like"/>
    <property type="match status" value="1"/>
</dbReference>
<keyword evidence="1" id="KW-0808">Transferase</keyword>
<feature type="domain" description="Cytidyltransferase-like" evidence="3">
    <location>
        <begin position="85"/>
        <end position="180"/>
    </location>
</feature>
<evidence type="ECO:0000259" key="3">
    <source>
        <dbReference type="Pfam" id="PF01467"/>
    </source>
</evidence>
<keyword evidence="5" id="KW-1185">Reference proteome</keyword>
<dbReference type="Gene3D" id="3.40.50.620">
    <property type="entry name" value="HUPs"/>
    <property type="match status" value="1"/>
</dbReference>
<evidence type="ECO:0000256" key="2">
    <source>
        <dbReference type="ARBA" id="ARBA00022695"/>
    </source>
</evidence>
<name>A0ABW2Z6W7_9FLAO</name>
<dbReference type="NCBIfam" id="TIGR00125">
    <property type="entry name" value="cyt_tran_rel"/>
    <property type="match status" value="1"/>
</dbReference>
<dbReference type="Proteomes" id="UP001597032">
    <property type="component" value="Unassembled WGS sequence"/>
</dbReference>
<evidence type="ECO:0000313" key="5">
    <source>
        <dbReference type="Proteomes" id="UP001597032"/>
    </source>
</evidence>
<dbReference type="SUPFAM" id="SSF52374">
    <property type="entry name" value="Nucleotidylyl transferase"/>
    <property type="match status" value="1"/>
</dbReference>
<reference evidence="5" key="1">
    <citation type="journal article" date="2019" name="Int. J. Syst. Evol. Microbiol.">
        <title>The Global Catalogue of Microorganisms (GCM) 10K type strain sequencing project: providing services to taxonomists for standard genome sequencing and annotation.</title>
        <authorList>
            <consortium name="The Broad Institute Genomics Platform"/>
            <consortium name="The Broad Institute Genome Sequencing Center for Infectious Disease"/>
            <person name="Wu L."/>
            <person name="Ma J."/>
        </authorList>
    </citation>
    <scope>NUCLEOTIDE SEQUENCE [LARGE SCALE GENOMIC DNA]</scope>
    <source>
        <strain evidence="5">CCUG 60022</strain>
    </source>
</reference>
<keyword evidence="2 4" id="KW-0548">Nucleotidyltransferase</keyword>
<evidence type="ECO:0000313" key="4">
    <source>
        <dbReference type="EMBL" id="MFD0762566.1"/>
    </source>
</evidence>
<protein>
    <submittedName>
        <fullName evidence="4">Adenylyltransferase/cytidyltransferase family protein</fullName>
    </submittedName>
</protein>
<evidence type="ECO:0000256" key="1">
    <source>
        <dbReference type="ARBA" id="ARBA00022679"/>
    </source>
</evidence>
<dbReference type="PANTHER" id="PTHR43793:SF1">
    <property type="entry name" value="FAD SYNTHASE"/>
    <property type="match status" value="1"/>
</dbReference>
<dbReference type="PANTHER" id="PTHR43793">
    <property type="entry name" value="FAD SYNTHASE"/>
    <property type="match status" value="1"/>
</dbReference>
<dbReference type="InterPro" id="IPR004821">
    <property type="entry name" value="Cyt_trans-like"/>
</dbReference>
<dbReference type="RefSeq" id="WP_298263246.1">
    <property type="nucleotide sequence ID" value="NZ_JBHTIC010000008.1"/>
</dbReference>
<proteinExistence type="predicted"/>